<evidence type="ECO:0000259" key="1">
    <source>
        <dbReference type="Pfam" id="PF00370"/>
    </source>
</evidence>
<dbReference type="EC" id="2.7.1.51" evidence="2"/>
<accession>A0A2X1PK14</accession>
<dbReference type="InterPro" id="IPR018484">
    <property type="entry name" value="FGGY_N"/>
</dbReference>
<evidence type="ECO:0000313" key="2">
    <source>
        <dbReference type="EMBL" id="SPX40510.1"/>
    </source>
</evidence>
<name>A0A2X1PK14_HAEIF</name>
<dbReference type="Gene3D" id="3.30.420.40">
    <property type="match status" value="1"/>
</dbReference>
<dbReference type="AlphaFoldDB" id="A0A2X1PK14"/>
<dbReference type="EMBL" id="UASK01000001">
    <property type="protein sequence ID" value="SPX40510.1"/>
    <property type="molecule type" value="Genomic_DNA"/>
</dbReference>
<keyword evidence="2" id="KW-0418">Kinase</keyword>
<evidence type="ECO:0000313" key="3">
    <source>
        <dbReference type="Proteomes" id="UP000249936"/>
    </source>
</evidence>
<dbReference type="InterPro" id="IPR043129">
    <property type="entry name" value="ATPase_NBD"/>
</dbReference>
<organism evidence="2 3">
    <name type="scientific">Haemophilus influenzae</name>
    <dbReference type="NCBI Taxonomy" id="727"/>
    <lineage>
        <taxon>Bacteria</taxon>
        <taxon>Pseudomonadati</taxon>
        <taxon>Pseudomonadota</taxon>
        <taxon>Gammaproteobacteria</taxon>
        <taxon>Pasteurellales</taxon>
        <taxon>Pasteurellaceae</taxon>
        <taxon>Haemophilus</taxon>
    </lineage>
</organism>
<dbReference type="SUPFAM" id="SSF53067">
    <property type="entry name" value="Actin-like ATPase domain"/>
    <property type="match status" value="1"/>
</dbReference>
<dbReference type="Proteomes" id="UP000249936">
    <property type="component" value="Unassembled WGS sequence"/>
</dbReference>
<proteinExistence type="predicted"/>
<protein>
    <submittedName>
        <fullName evidence="2">L-fuculokinase</fullName>
        <ecNumber evidence="2">2.7.1.51</ecNumber>
    </submittedName>
</protein>
<feature type="domain" description="Carbohydrate kinase FGGY N-terminal" evidence="1">
    <location>
        <begin position="18"/>
        <end position="75"/>
    </location>
</feature>
<reference evidence="2 3" key="1">
    <citation type="submission" date="2018-06" db="EMBL/GenBank/DDBJ databases">
        <authorList>
            <consortium name="Pathogen Informatics"/>
            <person name="Doyle S."/>
        </authorList>
    </citation>
    <scope>NUCLEOTIDE SEQUENCE [LARGE SCALE GENOMIC DNA]</scope>
    <source>
        <strain evidence="2 3">NCTC11872</strain>
    </source>
</reference>
<sequence length="83" mass="9602">MIFDCAEESFYGYRIDFLDCGATNLRTIAINEKGQILASHHLANNTKQGMESSDYHIWDIEEIWQKINLLCNSNLQSINATRY</sequence>
<dbReference type="Pfam" id="PF00370">
    <property type="entry name" value="FGGY_N"/>
    <property type="match status" value="1"/>
</dbReference>
<gene>
    <name evidence="2" type="primary">fucK_3</name>
    <name evidence="2" type="ORF">NCTC11872_00080</name>
</gene>
<dbReference type="GO" id="GO:0008737">
    <property type="term" value="F:L-fuculokinase activity"/>
    <property type="evidence" value="ECO:0007669"/>
    <property type="project" value="UniProtKB-EC"/>
</dbReference>
<keyword evidence="2" id="KW-0808">Transferase</keyword>